<protein>
    <recommendedName>
        <fullName evidence="4">Lipoprotein transmembrane</fullName>
    </recommendedName>
</protein>
<keyword evidence="3" id="KW-1185">Reference proteome</keyword>
<dbReference type="Proteomes" id="UP000727654">
    <property type="component" value="Unassembled WGS sequence"/>
</dbReference>
<accession>A0ABN7XWS4</accession>
<dbReference type="EMBL" id="CAJZAI010000001">
    <property type="protein sequence ID" value="CAG9165373.1"/>
    <property type="molecule type" value="Genomic_DNA"/>
</dbReference>
<evidence type="ECO:0000313" key="2">
    <source>
        <dbReference type="EMBL" id="CAG9165373.1"/>
    </source>
</evidence>
<gene>
    <name evidence="2" type="ORF">LMG23992_00460</name>
</gene>
<name>A0ABN7XWS4_9BURK</name>
<reference evidence="2 3" key="1">
    <citation type="submission" date="2021-08" db="EMBL/GenBank/DDBJ databases">
        <authorList>
            <person name="Peeters C."/>
        </authorList>
    </citation>
    <scope>NUCLEOTIDE SEQUENCE [LARGE SCALE GENOMIC DNA]</scope>
    <source>
        <strain evidence="2 3">LMG 23992</strain>
    </source>
</reference>
<keyword evidence="1" id="KW-0732">Signal</keyword>
<organism evidence="2 3">
    <name type="scientific">Cupriavidus laharis</name>
    <dbReference type="NCBI Taxonomy" id="151654"/>
    <lineage>
        <taxon>Bacteria</taxon>
        <taxon>Pseudomonadati</taxon>
        <taxon>Pseudomonadota</taxon>
        <taxon>Betaproteobacteria</taxon>
        <taxon>Burkholderiales</taxon>
        <taxon>Burkholderiaceae</taxon>
        <taxon>Cupriavidus</taxon>
    </lineage>
</organism>
<evidence type="ECO:0000256" key="1">
    <source>
        <dbReference type="SAM" id="SignalP"/>
    </source>
</evidence>
<comment type="caution">
    <text evidence="2">The sequence shown here is derived from an EMBL/GenBank/DDBJ whole genome shotgun (WGS) entry which is preliminary data.</text>
</comment>
<sequence>MNQTLLHASRRLVLAATIAVLSACATLMPVDEGRKLIGAPQAAVQARFGPPPEVYALRDGTTRWIYSKQPLGQQAYAADFDRNGNLTDFRNMLDTLELYKAEIGKWTKRDVQEHFGMTREPVEYFPRMKREVWAYRFRHEGVWPSLFNFYFDDDGILRQTQITPDPLYDPDRRWRW</sequence>
<feature type="chain" id="PRO_5046491074" description="Lipoprotein transmembrane" evidence="1">
    <location>
        <begin position="26"/>
        <end position="176"/>
    </location>
</feature>
<feature type="signal peptide" evidence="1">
    <location>
        <begin position="1"/>
        <end position="25"/>
    </location>
</feature>
<evidence type="ECO:0000313" key="3">
    <source>
        <dbReference type="Proteomes" id="UP000727654"/>
    </source>
</evidence>
<evidence type="ECO:0008006" key="4">
    <source>
        <dbReference type="Google" id="ProtNLM"/>
    </source>
</evidence>
<dbReference type="RefSeq" id="WP_224078163.1">
    <property type="nucleotide sequence ID" value="NZ_CAJZAI010000001.1"/>
</dbReference>
<proteinExistence type="predicted"/>